<evidence type="ECO:0008006" key="4">
    <source>
        <dbReference type="Google" id="ProtNLM"/>
    </source>
</evidence>
<gene>
    <name evidence="2" type="ORF">LRX75_14480</name>
</gene>
<dbReference type="RefSeq" id="WP_231815438.1">
    <property type="nucleotide sequence ID" value="NZ_JAJOZR010000008.1"/>
</dbReference>
<reference evidence="2" key="1">
    <citation type="submission" date="2021-12" db="EMBL/GenBank/DDBJ databases">
        <authorList>
            <person name="Li Y."/>
        </authorList>
    </citation>
    <scope>NUCLEOTIDE SEQUENCE</scope>
    <source>
        <strain evidence="2">DKSPLA3</strain>
    </source>
</reference>
<feature type="compositionally biased region" description="Basic and acidic residues" evidence="1">
    <location>
        <begin position="170"/>
        <end position="182"/>
    </location>
</feature>
<name>A0A9X1T164_9HYPH</name>
<accession>A0A9X1T164</accession>
<sequence length="197" mass="20922">MMSPRRPIPLVRRRLRLPAVSPVLAAAFRTALVMGWAGFAAAQEMPASEAAGSPNPNPLSAIDPASLTGFRDRPLFSPSRTRPPDPVTEPAPDVVEPPAEQPPEPVTLQLLGVIGSPDGVSALVRDESDDTRHVLRAGDSFRGWSVVSVDGQAMVLESDGETMRLPTFKPSEKGPEGDRPDGETELMPDLEGSGTTP</sequence>
<evidence type="ECO:0000313" key="3">
    <source>
        <dbReference type="Proteomes" id="UP001139089"/>
    </source>
</evidence>
<evidence type="ECO:0000256" key="1">
    <source>
        <dbReference type="SAM" id="MobiDB-lite"/>
    </source>
</evidence>
<protein>
    <recommendedName>
        <fullName evidence="4">General secretion pathway protein GspN</fullName>
    </recommendedName>
</protein>
<feature type="region of interest" description="Disordered" evidence="1">
    <location>
        <begin position="47"/>
        <end position="104"/>
    </location>
</feature>
<evidence type="ECO:0000313" key="2">
    <source>
        <dbReference type="EMBL" id="MCD7110246.1"/>
    </source>
</evidence>
<feature type="region of interest" description="Disordered" evidence="1">
    <location>
        <begin position="157"/>
        <end position="197"/>
    </location>
</feature>
<proteinExistence type="predicted"/>
<dbReference type="EMBL" id="JAJOZR010000008">
    <property type="protein sequence ID" value="MCD7110246.1"/>
    <property type="molecule type" value="Genomic_DNA"/>
</dbReference>
<dbReference type="AlphaFoldDB" id="A0A9X1T164"/>
<comment type="caution">
    <text evidence="2">The sequence shown here is derived from an EMBL/GenBank/DDBJ whole genome shotgun (WGS) entry which is preliminary data.</text>
</comment>
<dbReference type="Proteomes" id="UP001139089">
    <property type="component" value="Unassembled WGS sequence"/>
</dbReference>
<keyword evidence="3" id="KW-1185">Reference proteome</keyword>
<organism evidence="2 3">
    <name type="scientific">Rhizobium quercicola</name>
    <dbReference type="NCBI Taxonomy" id="2901226"/>
    <lineage>
        <taxon>Bacteria</taxon>
        <taxon>Pseudomonadati</taxon>
        <taxon>Pseudomonadota</taxon>
        <taxon>Alphaproteobacteria</taxon>
        <taxon>Hyphomicrobiales</taxon>
        <taxon>Rhizobiaceae</taxon>
        <taxon>Rhizobium/Agrobacterium group</taxon>
        <taxon>Rhizobium</taxon>
    </lineage>
</organism>